<dbReference type="Gene3D" id="1.10.357.10">
    <property type="entry name" value="Tetracycline Repressor, domain 2"/>
    <property type="match status" value="1"/>
</dbReference>
<feature type="DNA-binding region" description="H-T-H motif" evidence="2">
    <location>
        <begin position="41"/>
        <end position="60"/>
    </location>
</feature>
<dbReference type="EMBL" id="WOEZ01000314">
    <property type="protein sequence ID" value="NPT62349.1"/>
    <property type="molecule type" value="Genomic_DNA"/>
</dbReference>
<reference evidence="4 5" key="1">
    <citation type="submission" date="2019-11" db="EMBL/GenBank/DDBJ databases">
        <title>Metabolism of dissolved organic matter in forest soils.</title>
        <authorList>
            <person name="Cyle K.T."/>
            <person name="Wilhelm R.C."/>
            <person name="Martinez C.E."/>
        </authorList>
    </citation>
    <scope>NUCLEOTIDE SEQUENCE [LARGE SCALE GENOMIC DNA]</scope>
    <source>
        <strain evidence="4 5">5N</strain>
    </source>
</reference>
<evidence type="ECO:0000313" key="5">
    <source>
        <dbReference type="Proteomes" id="UP000655523"/>
    </source>
</evidence>
<dbReference type="InterPro" id="IPR001647">
    <property type="entry name" value="HTH_TetR"/>
</dbReference>
<evidence type="ECO:0000259" key="3">
    <source>
        <dbReference type="PROSITE" id="PS50977"/>
    </source>
</evidence>
<dbReference type="AlphaFoldDB" id="A0A972P1C2"/>
<dbReference type="PROSITE" id="PS50977">
    <property type="entry name" value="HTH_TETR_2"/>
    <property type="match status" value="1"/>
</dbReference>
<dbReference type="RefSeq" id="WP_172178803.1">
    <property type="nucleotide sequence ID" value="NZ_WOEZ01000314.1"/>
</dbReference>
<sequence>MMTTVSLSKERQEGRDETEVRARILDAAFAAFMKSGYAATSTLEIATRARVSKRELYALVGNKKEMLIACIGARATRLQVPADLPVPHDRETLAHVLTSLGTQLVREITDPTVIAVFRLAIAEAVHAPEVAQALDSIGRETSRAALRQIMARAQASGLLNGRPAELAERFGGLLWGNLMVSLLLGVAERPNSREVAARARNATDAFLQLHPLPISATMPRQHI</sequence>
<dbReference type="PRINTS" id="PR00455">
    <property type="entry name" value="HTHTETR"/>
</dbReference>
<gene>
    <name evidence="4" type="ORF">GNZ13_49560</name>
</gene>
<evidence type="ECO:0000256" key="1">
    <source>
        <dbReference type="ARBA" id="ARBA00023125"/>
    </source>
</evidence>
<dbReference type="SUPFAM" id="SSF48498">
    <property type="entry name" value="Tetracyclin repressor-like, C-terminal domain"/>
    <property type="match status" value="1"/>
</dbReference>
<organism evidence="4 5">
    <name type="scientific">Paraburkholderia elongata</name>
    <dbReference type="NCBI Taxonomy" id="2675747"/>
    <lineage>
        <taxon>Bacteria</taxon>
        <taxon>Pseudomonadati</taxon>
        <taxon>Pseudomonadota</taxon>
        <taxon>Betaproteobacteria</taxon>
        <taxon>Burkholderiales</taxon>
        <taxon>Burkholderiaceae</taxon>
        <taxon>Paraburkholderia</taxon>
    </lineage>
</organism>
<dbReference type="SUPFAM" id="SSF46689">
    <property type="entry name" value="Homeodomain-like"/>
    <property type="match status" value="1"/>
</dbReference>
<comment type="caution">
    <text evidence="4">The sequence shown here is derived from an EMBL/GenBank/DDBJ whole genome shotgun (WGS) entry which is preliminary data.</text>
</comment>
<dbReference type="InterPro" id="IPR036271">
    <property type="entry name" value="Tet_transcr_reg_TetR-rel_C_sf"/>
</dbReference>
<dbReference type="InterPro" id="IPR009057">
    <property type="entry name" value="Homeodomain-like_sf"/>
</dbReference>
<proteinExistence type="predicted"/>
<dbReference type="Pfam" id="PF00440">
    <property type="entry name" value="TetR_N"/>
    <property type="match status" value="1"/>
</dbReference>
<evidence type="ECO:0000313" key="4">
    <source>
        <dbReference type="EMBL" id="NPT62349.1"/>
    </source>
</evidence>
<accession>A0A972P1C2</accession>
<dbReference type="InterPro" id="IPR050109">
    <property type="entry name" value="HTH-type_TetR-like_transc_reg"/>
</dbReference>
<evidence type="ECO:0000256" key="2">
    <source>
        <dbReference type="PROSITE-ProRule" id="PRU00335"/>
    </source>
</evidence>
<dbReference type="Gene3D" id="1.10.10.60">
    <property type="entry name" value="Homeodomain-like"/>
    <property type="match status" value="1"/>
</dbReference>
<name>A0A972P1C2_9BURK</name>
<keyword evidence="1 2" id="KW-0238">DNA-binding</keyword>
<protein>
    <submittedName>
        <fullName evidence="4">TetR family transcriptional regulator</fullName>
    </submittedName>
</protein>
<keyword evidence="5" id="KW-1185">Reference proteome</keyword>
<dbReference type="GO" id="GO:0003700">
    <property type="term" value="F:DNA-binding transcription factor activity"/>
    <property type="evidence" value="ECO:0007669"/>
    <property type="project" value="TreeGrafter"/>
</dbReference>
<dbReference type="Proteomes" id="UP000655523">
    <property type="component" value="Unassembled WGS sequence"/>
</dbReference>
<dbReference type="InterPro" id="IPR039536">
    <property type="entry name" value="TetR_C_Proteobacteria"/>
</dbReference>
<feature type="domain" description="HTH tetR-type" evidence="3">
    <location>
        <begin position="18"/>
        <end position="78"/>
    </location>
</feature>
<dbReference type="PANTHER" id="PTHR30055">
    <property type="entry name" value="HTH-TYPE TRANSCRIPTIONAL REGULATOR RUTR"/>
    <property type="match status" value="1"/>
</dbReference>
<dbReference type="PANTHER" id="PTHR30055:SF146">
    <property type="entry name" value="HTH-TYPE TRANSCRIPTIONAL DUAL REGULATOR CECR"/>
    <property type="match status" value="1"/>
</dbReference>
<dbReference type="GO" id="GO:0000976">
    <property type="term" value="F:transcription cis-regulatory region binding"/>
    <property type="evidence" value="ECO:0007669"/>
    <property type="project" value="TreeGrafter"/>
</dbReference>
<dbReference type="Pfam" id="PF14246">
    <property type="entry name" value="TetR_C_7"/>
    <property type="match status" value="1"/>
</dbReference>